<evidence type="ECO:0000313" key="2">
    <source>
        <dbReference type="Proteomes" id="UP000695026"/>
    </source>
</evidence>
<proteinExistence type="predicted"/>
<protein>
    <submittedName>
        <fullName evidence="3">Meiosis 1 arrest protein-like</fullName>
    </submittedName>
</protein>
<sequence>MEGILSSLELEASYDPLQATSHLYQALKRHLGHLPASRAQRWAPRQWPCQQGGRMHPSKARATVAPLQVALPLFPSKGKENPESTQHPSSTGLGSGGSIPPCSKPQGKRGRGLVPIFC</sequence>
<dbReference type="RefSeq" id="XP_007445517.1">
    <property type="nucleotide sequence ID" value="XM_007445455.3"/>
</dbReference>
<feature type="region of interest" description="Disordered" evidence="1">
    <location>
        <begin position="73"/>
        <end position="118"/>
    </location>
</feature>
<organism evidence="2 3">
    <name type="scientific">Python bivittatus</name>
    <name type="common">Burmese python</name>
    <name type="synonym">Python molurus bivittatus</name>
    <dbReference type="NCBI Taxonomy" id="176946"/>
    <lineage>
        <taxon>Eukaryota</taxon>
        <taxon>Metazoa</taxon>
        <taxon>Chordata</taxon>
        <taxon>Craniata</taxon>
        <taxon>Vertebrata</taxon>
        <taxon>Euteleostomi</taxon>
        <taxon>Lepidosauria</taxon>
        <taxon>Squamata</taxon>
        <taxon>Bifurcata</taxon>
        <taxon>Unidentata</taxon>
        <taxon>Episquamata</taxon>
        <taxon>Toxicofera</taxon>
        <taxon>Serpentes</taxon>
        <taxon>Henophidia</taxon>
        <taxon>Pythonidae</taxon>
        <taxon>Python</taxon>
    </lineage>
</organism>
<reference evidence="3" key="1">
    <citation type="submission" date="2025-08" db="UniProtKB">
        <authorList>
            <consortium name="RefSeq"/>
        </authorList>
    </citation>
    <scope>IDENTIFICATION</scope>
    <source>
        <tissue evidence="3">Liver</tissue>
    </source>
</reference>
<dbReference type="KEGG" id="pbi:103055592"/>
<name>A0A9F2WIL6_PYTBI</name>
<dbReference type="GeneID" id="103055592"/>
<dbReference type="AlphaFoldDB" id="A0A9F2WIL6"/>
<evidence type="ECO:0000256" key="1">
    <source>
        <dbReference type="SAM" id="MobiDB-lite"/>
    </source>
</evidence>
<dbReference type="Proteomes" id="UP000695026">
    <property type="component" value="Unplaced"/>
</dbReference>
<feature type="compositionally biased region" description="Polar residues" evidence="1">
    <location>
        <begin position="83"/>
        <end position="92"/>
    </location>
</feature>
<dbReference type="OrthoDB" id="6433824at2759"/>
<accession>A0A9F2WIL6</accession>
<gene>
    <name evidence="3" type="primary">LOC103055592</name>
</gene>
<keyword evidence="2" id="KW-1185">Reference proteome</keyword>
<evidence type="ECO:0000313" key="3">
    <source>
        <dbReference type="RefSeq" id="XP_007445517.1"/>
    </source>
</evidence>